<keyword evidence="2" id="KW-1185">Reference proteome</keyword>
<sequence>MNFCLSEKVQIRSSKREQSGRNLLLITVDERTVGNGVHGFLDLDCCEESDSTSNVSKSVLNLRSALHKDGSKSSICDDKTDENIVTYFLSENNEVPDDGMAITLDDISNVILDTFIVGR</sequence>
<organism evidence="1 2">
    <name type="scientific">Morus notabilis</name>
    <dbReference type="NCBI Taxonomy" id="981085"/>
    <lineage>
        <taxon>Eukaryota</taxon>
        <taxon>Viridiplantae</taxon>
        <taxon>Streptophyta</taxon>
        <taxon>Embryophyta</taxon>
        <taxon>Tracheophyta</taxon>
        <taxon>Spermatophyta</taxon>
        <taxon>Magnoliopsida</taxon>
        <taxon>eudicotyledons</taxon>
        <taxon>Gunneridae</taxon>
        <taxon>Pentapetalae</taxon>
        <taxon>rosids</taxon>
        <taxon>fabids</taxon>
        <taxon>Rosales</taxon>
        <taxon>Moraceae</taxon>
        <taxon>Moreae</taxon>
        <taxon>Morus</taxon>
    </lineage>
</organism>
<dbReference type="Proteomes" id="UP000030645">
    <property type="component" value="Unassembled WGS sequence"/>
</dbReference>
<name>W9QW33_9ROSA</name>
<dbReference type="STRING" id="981085.W9QW33"/>
<gene>
    <name evidence="1" type="ORF">L484_002245</name>
</gene>
<proteinExistence type="predicted"/>
<reference evidence="2" key="1">
    <citation type="submission" date="2013-01" db="EMBL/GenBank/DDBJ databases">
        <title>Draft Genome Sequence of a Mulberry Tree, Morus notabilis C.K. Schneid.</title>
        <authorList>
            <person name="He N."/>
            <person name="Zhao S."/>
        </authorList>
    </citation>
    <scope>NUCLEOTIDE SEQUENCE</scope>
</reference>
<accession>W9QW33</accession>
<evidence type="ECO:0000313" key="1">
    <source>
        <dbReference type="EMBL" id="EXB21295.1"/>
    </source>
</evidence>
<dbReference type="EMBL" id="KE343274">
    <property type="protein sequence ID" value="EXB21295.1"/>
    <property type="molecule type" value="Genomic_DNA"/>
</dbReference>
<evidence type="ECO:0000313" key="2">
    <source>
        <dbReference type="Proteomes" id="UP000030645"/>
    </source>
</evidence>
<dbReference type="AlphaFoldDB" id="W9QW33"/>
<protein>
    <submittedName>
        <fullName evidence="1">Uncharacterized protein</fullName>
    </submittedName>
</protein>